<feature type="transmembrane region" description="Helical" evidence="12">
    <location>
        <begin position="120"/>
        <end position="142"/>
    </location>
</feature>
<dbReference type="InterPro" id="IPR010065">
    <property type="entry name" value="AA_ABC_transptr_permease_3TM"/>
</dbReference>
<keyword evidence="6" id="KW-0029">Amino-acid transport</keyword>
<keyword evidence="5 12" id="KW-0812">Transmembrane</keyword>
<keyword evidence="8 12" id="KW-0472">Membrane</keyword>
<evidence type="ECO:0000313" key="16">
    <source>
        <dbReference type="Proteomes" id="UP000240653"/>
    </source>
</evidence>
<dbReference type="Pfam" id="PF00528">
    <property type="entry name" value="BPD_transp_1"/>
    <property type="match status" value="1"/>
</dbReference>
<comment type="subunit">
    <text evidence="10">The complex is composed of two ATP-binding proteins (GltL), two transmembrane proteins (GltJ and GltK) and a solute-binding protein (GltI).</text>
</comment>
<feature type="compositionally biased region" description="Basic and acidic residues" evidence="13">
    <location>
        <begin position="310"/>
        <end position="326"/>
    </location>
</feature>
<comment type="subcellular location">
    <subcellularLocation>
        <location evidence="1">Cell inner membrane</location>
        <topology evidence="1">Multi-pass membrane protein</topology>
    </subcellularLocation>
    <subcellularLocation>
        <location evidence="12">Cell membrane</location>
        <topology evidence="12">Multi-pass membrane protein</topology>
    </subcellularLocation>
</comment>
<feature type="transmembrane region" description="Helical" evidence="12">
    <location>
        <begin position="154"/>
        <end position="176"/>
    </location>
</feature>
<dbReference type="InterPro" id="IPR035906">
    <property type="entry name" value="MetI-like_sf"/>
</dbReference>
<feature type="region of interest" description="Disordered" evidence="13">
    <location>
        <begin position="299"/>
        <end position="326"/>
    </location>
</feature>
<gene>
    <name evidence="15" type="ORF">C7I85_23500</name>
</gene>
<evidence type="ECO:0000256" key="7">
    <source>
        <dbReference type="ARBA" id="ARBA00022989"/>
    </source>
</evidence>
<dbReference type="InterPro" id="IPR043429">
    <property type="entry name" value="ArtM/GltK/GlnP/TcyL/YhdX-like"/>
</dbReference>
<dbReference type="AlphaFoldDB" id="A0A2P7S347"/>
<organism evidence="15 16">
    <name type="scientific">Pseudaminobacter soli</name>
    <name type="common">ex Li et al. 2025</name>
    <dbReference type="NCBI Taxonomy" id="1295366"/>
    <lineage>
        <taxon>Bacteria</taxon>
        <taxon>Pseudomonadati</taxon>
        <taxon>Pseudomonadota</taxon>
        <taxon>Alphaproteobacteria</taxon>
        <taxon>Hyphomicrobiales</taxon>
        <taxon>Phyllobacteriaceae</taxon>
        <taxon>Pseudaminobacter</taxon>
    </lineage>
</organism>
<evidence type="ECO:0000256" key="12">
    <source>
        <dbReference type="RuleBase" id="RU363032"/>
    </source>
</evidence>
<evidence type="ECO:0000256" key="2">
    <source>
        <dbReference type="ARBA" id="ARBA00010072"/>
    </source>
</evidence>
<dbReference type="FunFam" id="1.10.3720.10:FF:000006">
    <property type="entry name" value="Glutamate/aspartate ABC transporter, permease protein GltK"/>
    <property type="match status" value="1"/>
</dbReference>
<protein>
    <recommendedName>
        <fullName evidence="11">Glutamate/aspartate import permease protein GltK</fullName>
    </recommendedName>
</protein>
<comment type="function">
    <text evidence="9">Part of the ABC transporter complex GltIJKL involved in glutamate and aspartate uptake. Probably responsible for the translocation of the substrate across the membrane.</text>
</comment>
<keyword evidence="3 12" id="KW-0813">Transport</keyword>
<dbReference type="Gene3D" id="1.10.3720.10">
    <property type="entry name" value="MetI-like"/>
    <property type="match status" value="1"/>
</dbReference>
<reference evidence="15 16" key="1">
    <citation type="submission" date="2018-03" db="EMBL/GenBank/DDBJ databases">
        <title>The draft genome of Mesorhizobium soli JCM 19897.</title>
        <authorList>
            <person name="Li L."/>
            <person name="Liu L."/>
            <person name="Liang L."/>
            <person name="Wang T."/>
            <person name="Zhang X."/>
        </authorList>
    </citation>
    <scope>NUCLEOTIDE SEQUENCE [LARGE SCALE GENOMIC DNA]</scope>
    <source>
        <strain evidence="15 16">JCM 19897</strain>
    </source>
</reference>
<keyword evidence="4" id="KW-1003">Cell membrane</keyword>
<evidence type="ECO:0000256" key="11">
    <source>
        <dbReference type="ARBA" id="ARBA00073645"/>
    </source>
</evidence>
<proteinExistence type="inferred from homology"/>
<evidence type="ECO:0000256" key="8">
    <source>
        <dbReference type="ARBA" id="ARBA00023136"/>
    </source>
</evidence>
<evidence type="ECO:0000259" key="14">
    <source>
        <dbReference type="PROSITE" id="PS50928"/>
    </source>
</evidence>
<comment type="caution">
    <text evidence="15">The sequence shown here is derived from an EMBL/GenBank/DDBJ whole genome shotgun (WGS) entry which is preliminary data.</text>
</comment>
<dbReference type="EMBL" id="PXYL01000016">
    <property type="protein sequence ID" value="PSJ56854.1"/>
    <property type="molecule type" value="Genomic_DNA"/>
</dbReference>
<dbReference type="GO" id="GO:0022857">
    <property type="term" value="F:transmembrane transporter activity"/>
    <property type="evidence" value="ECO:0007669"/>
    <property type="project" value="InterPro"/>
</dbReference>
<dbReference type="OrthoDB" id="9814902at2"/>
<evidence type="ECO:0000313" key="15">
    <source>
        <dbReference type="EMBL" id="PSJ56854.1"/>
    </source>
</evidence>
<evidence type="ECO:0000256" key="13">
    <source>
        <dbReference type="SAM" id="MobiDB-lite"/>
    </source>
</evidence>
<dbReference type="PANTHER" id="PTHR30614:SF0">
    <property type="entry name" value="L-CYSTINE TRANSPORT SYSTEM PERMEASE PROTEIN TCYL"/>
    <property type="match status" value="1"/>
</dbReference>
<evidence type="ECO:0000256" key="9">
    <source>
        <dbReference type="ARBA" id="ARBA00060298"/>
    </source>
</evidence>
<dbReference type="PROSITE" id="PS50928">
    <property type="entry name" value="ABC_TM1"/>
    <property type="match status" value="1"/>
</dbReference>
<dbReference type="SUPFAM" id="SSF161098">
    <property type="entry name" value="MetI-like"/>
    <property type="match status" value="1"/>
</dbReference>
<accession>A0A2P7S347</accession>
<dbReference type="InterPro" id="IPR000515">
    <property type="entry name" value="MetI-like"/>
</dbReference>
<feature type="transmembrane region" description="Helical" evidence="12">
    <location>
        <begin position="39"/>
        <end position="59"/>
    </location>
</feature>
<dbReference type="GO" id="GO:0006865">
    <property type="term" value="P:amino acid transport"/>
    <property type="evidence" value="ECO:0007669"/>
    <property type="project" value="UniProtKB-KW"/>
</dbReference>
<evidence type="ECO:0000256" key="4">
    <source>
        <dbReference type="ARBA" id="ARBA00022475"/>
    </source>
</evidence>
<feature type="domain" description="ABC transmembrane type-1" evidence="14">
    <location>
        <begin position="82"/>
        <end position="288"/>
    </location>
</feature>
<evidence type="ECO:0000256" key="5">
    <source>
        <dbReference type="ARBA" id="ARBA00022692"/>
    </source>
</evidence>
<evidence type="ECO:0000256" key="1">
    <source>
        <dbReference type="ARBA" id="ARBA00004429"/>
    </source>
</evidence>
<comment type="similarity">
    <text evidence="2">Belongs to the binding-protein-dependent transport system permease family. HisMQ subfamily.</text>
</comment>
<feature type="transmembrane region" description="Helical" evidence="12">
    <location>
        <begin position="79"/>
        <end position="108"/>
    </location>
</feature>
<feature type="transmembrane region" description="Helical" evidence="12">
    <location>
        <begin position="266"/>
        <end position="286"/>
    </location>
</feature>
<sequence>MEIERSSVFSQPALKQNARLAAGPNVPDDAPLVPRRRPWMPVAAAACVAVLAFALWKLLENPVVDQDVILEYLFKDVTLRGVGVTLFLTTVSMAAGLAGAVVLAMMHLSDNSVLSGIARLYTWLFRGTPILVQLIFWGYLGIFIPELSLSLPGIGTIFSVPTAQVVTPMVAAMLALSLNEAAYSAEIVRSGILSVPRGQVEAARSVGMTRFRTFRRVVMPQAIRVIIPPMGNEVILMLKTTSLVSVIAGADLMTNLQHVYSQTFQVIPLLIVASIWYLFMVSILTIPQSWLERRFGQSLARSQPRRRKSRSSDSKAGKPALSDKRG</sequence>
<dbReference type="NCBIfam" id="TIGR01726">
    <property type="entry name" value="HEQRo_perm_3TM"/>
    <property type="match status" value="1"/>
</dbReference>
<dbReference type="Proteomes" id="UP000240653">
    <property type="component" value="Unassembled WGS sequence"/>
</dbReference>
<dbReference type="CDD" id="cd06261">
    <property type="entry name" value="TM_PBP2"/>
    <property type="match status" value="1"/>
</dbReference>
<dbReference type="GO" id="GO:0043190">
    <property type="term" value="C:ATP-binding cassette (ABC) transporter complex"/>
    <property type="evidence" value="ECO:0007669"/>
    <property type="project" value="InterPro"/>
</dbReference>
<evidence type="ECO:0000256" key="3">
    <source>
        <dbReference type="ARBA" id="ARBA00022448"/>
    </source>
</evidence>
<evidence type="ECO:0000256" key="10">
    <source>
        <dbReference type="ARBA" id="ARBA00062718"/>
    </source>
</evidence>
<name>A0A2P7S347_9HYPH</name>
<evidence type="ECO:0000256" key="6">
    <source>
        <dbReference type="ARBA" id="ARBA00022970"/>
    </source>
</evidence>
<keyword evidence="16" id="KW-1185">Reference proteome</keyword>
<dbReference type="PANTHER" id="PTHR30614">
    <property type="entry name" value="MEMBRANE COMPONENT OF AMINO ACID ABC TRANSPORTER"/>
    <property type="match status" value="1"/>
</dbReference>
<keyword evidence="7 12" id="KW-1133">Transmembrane helix</keyword>